<protein>
    <submittedName>
        <fullName evidence="1">Uncharacterized protein</fullName>
    </submittedName>
</protein>
<proteinExistence type="predicted"/>
<dbReference type="OrthoDB" id="10701at10239"/>
<dbReference type="RefSeq" id="YP_009249931.1">
    <property type="nucleotide sequence ID" value="NC_029996.1"/>
</dbReference>
<organism evidence="1 2">
    <name type="scientific">Mocis latipes granulovirus</name>
    <dbReference type="NCBI Taxonomy" id="2072024"/>
    <lineage>
        <taxon>Viruses</taxon>
        <taxon>Viruses incertae sedis</taxon>
        <taxon>Naldaviricetes</taxon>
        <taxon>Lefavirales</taxon>
        <taxon>Baculoviridae</taxon>
        <taxon>Betabaculovirus</taxon>
        <taxon>Betabaculovirus molatipedis</taxon>
    </lineage>
</organism>
<dbReference type="EMBL" id="KR011718">
    <property type="protein sequence ID" value="AKR17522.1"/>
    <property type="molecule type" value="Genomic_DNA"/>
</dbReference>
<accession>A0A161C757</accession>
<reference evidence="1 2" key="1">
    <citation type="submission" date="2015-03" db="EMBL/GenBank/DDBJ databases">
        <title>The complete genome sequence of Mocis sp. granulovirus.</title>
        <authorList>
            <person name="Ardisson-Araujo D.M.P."/>
            <person name="Melo F.L."/>
            <person name="Sosa-Gomez D.R."/>
            <person name="Ribeiro B.M."/>
        </authorList>
    </citation>
    <scope>NUCLEOTIDE SEQUENCE [LARGE SCALE GENOMIC DNA]</scope>
    <source>
        <strain evidence="1">Southern Brazil</strain>
    </source>
</reference>
<name>A0A161C757_9BBAC</name>
<dbReference type="Proteomes" id="UP000202962">
    <property type="component" value="Segment"/>
</dbReference>
<sequence length="375" mass="44570">MPLLFYEDAYPVAMLTFSATVYYFKLKHFAVILKTKCANILSKLPPAHVVSFHVILNQYPNCQEKHHPTTKFVSLQGVRCLIEEFAITNYARECLDKFVRQNVDVPYYKRLSSDYTFEDTDQKYTLCKYDQADAQDDNCATQDDNCATQIKMGTLKYNIRFVLVTGLKKKWYYKVSDVFDQLQASCVYNLNKHVSDKNIIKWRDLKLYLEDKYRCCVDNSNFKSNSFFFKQAGLKQLLLARKQNALYNALCLSAINYDFEKPVEYVQGQTTCRRYKKLLYADQCEVGRKYNRLDYIKMPNNKVWYKLLQCLRYYRLKHVQLQDYKIERWANLLGDLQKHNIKWKGDTRMIEGAELYRMLHQYALPLEADQIYFNT</sequence>
<keyword evidence="2" id="KW-1185">Reference proteome</keyword>
<evidence type="ECO:0000313" key="2">
    <source>
        <dbReference type="Proteomes" id="UP000202962"/>
    </source>
</evidence>
<evidence type="ECO:0000313" key="1">
    <source>
        <dbReference type="EMBL" id="AKR17522.1"/>
    </source>
</evidence>
<dbReference type="GeneID" id="27429691"/>
<dbReference type="KEGG" id="vg:27429691"/>